<keyword evidence="1" id="KW-0812">Transmembrane</keyword>
<feature type="signal peptide" evidence="2">
    <location>
        <begin position="1"/>
        <end position="16"/>
    </location>
</feature>
<dbReference type="WBParaSite" id="Hba_05387">
    <property type="protein sequence ID" value="Hba_05387"/>
    <property type="gene ID" value="Hba_05387"/>
</dbReference>
<proteinExistence type="predicted"/>
<feature type="transmembrane region" description="Helical" evidence="1">
    <location>
        <begin position="140"/>
        <end position="157"/>
    </location>
</feature>
<name>A0A1I7WK93_HETBA</name>
<dbReference type="Pfam" id="PF10318">
    <property type="entry name" value="7TM_GPCR_Srh"/>
    <property type="match status" value="1"/>
</dbReference>
<keyword evidence="1" id="KW-0472">Membrane</keyword>
<feature type="transmembrane region" description="Helical" evidence="1">
    <location>
        <begin position="106"/>
        <end position="128"/>
    </location>
</feature>
<organism evidence="3 4">
    <name type="scientific">Heterorhabditis bacteriophora</name>
    <name type="common">Entomopathogenic nematode worm</name>
    <dbReference type="NCBI Taxonomy" id="37862"/>
    <lineage>
        <taxon>Eukaryota</taxon>
        <taxon>Metazoa</taxon>
        <taxon>Ecdysozoa</taxon>
        <taxon>Nematoda</taxon>
        <taxon>Chromadorea</taxon>
        <taxon>Rhabditida</taxon>
        <taxon>Rhabditina</taxon>
        <taxon>Rhabditomorpha</taxon>
        <taxon>Strongyloidea</taxon>
        <taxon>Heterorhabditidae</taxon>
        <taxon>Heterorhabditis</taxon>
    </lineage>
</organism>
<feature type="chain" id="PRO_5009310735" evidence="2">
    <location>
        <begin position="17"/>
        <end position="158"/>
    </location>
</feature>
<reference evidence="4" key="1">
    <citation type="submission" date="2016-11" db="UniProtKB">
        <authorList>
            <consortium name="WormBaseParasite"/>
        </authorList>
    </citation>
    <scope>IDENTIFICATION</scope>
</reference>
<evidence type="ECO:0000256" key="1">
    <source>
        <dbReference type="SAM" id="Phobius"/>
    </source>
</evidence>
<dbReference type="Proteomes" id="UP000095283">
    <property type="component" value="Unplaced"/>
</dbReference>
<feature type="transmembrane region" description="Helical" evidence="1">
    <location>
        <begin position="52"/>
        <end position="76"/>
    </location>
</feature>
<accession>A0A1I7WK93</accession>
<sequence>MLFHLILICLENILLQICIVDPSLWPELLRKQNSEAIDLLNIPNIYYIPSSFVFRTCMAIVIPCGCLIILIILSLICHMQYILRKQCEHLTVYTQKLQRMFLITQIIQLTIPFVLLFVPFTTALIRILDGRLGWQIVNDILVMMVSSYGVVATVCLIF</sequence>
<protein>
    <submittedName>
        <fullName evidence="4">G_PROTEIN_RECEP_F1_2 domain-containing protein</fullName>
    </submittedName>
</protein>
<dbReference type="InterPro" id="IPR019422">
    <property type="entry name" value="7TM_GPCR_serpentine_rcpt_Srh"/>
</dbReference>
<dbReference type="AlphaFoldDB" id="A0A1I7WK93"/>
<evidence type="ECO:0000313" key="4">
    <source>
        <dbReference type="WBParaSite" id="Hba_05387"/>
    </source>
</evidence>
<evidence type="ECO:0000313" key="3">
    <source>
        <dbReference type="Proteomes" id="UP000095283"/>
    </source>
</evidence>
<keyword evidence="3" id="KW-1185">Reference proteome</keyword>
<evidence type="ECO:0000256" key="2">
    <source>
        <dbReference type="SAM" id="SignalP"/>
    </source>
</evidence>
<keyword evidence="2" id="KW-0732">Signal</keyword>
<keyword evidence="1" id="KW-1133">Transmembrane helix</keyword>